<feature type="domain" description="BD-FAE-like" evidence="2">
    <location>
        <begin position="33"/>
        <end position="241"/>
    </location>
</feature>
<dbReference type="InterPro" id="IPR049492">
    <property type="entry name" value="BD-FAE-like_dom"/>
</dbReference>
<dbReference type="AlphaFoldDB" id="A0A479ZTV8"/>
<comment type="caution">
    <text evidence="3">The sequence shown here is derived from an EMBL/GenBank/DDBJ whole genome shotgun (WGS) entry which is preliminary data.</text>
</comment>
<gene>
    <name evidence="3" type="ORF">PA905_18720</name>
</gene>
<evidence type="ECO:0000313" key="3">
    <source>
        <dbReference type="EMBL" id="GCL34893.1"/>
    </source>
</evidence>
<dbReference type="GO" id="GO:0016787">
    <property type="term" value="F:hydrolase activity"/>
    <property type="evidence" value="ECO:0007669"/>
    <property type="project" value="UniProtKB-KW"/>
</dbReference>
<reference evidence="4" key="1">
    <citation type="submission" date="2019-02" db="EMBL/GenBank/DDBJ databases">
        <title>Draft genome sequence of Planktothrix agardhii NIES-905.</title>
        <authorList>
            <person name="Yamaguchi H."/>
            <person name="Suzuki S."/>
            <person name="Kawachi M."/>
        </authorList>
    </citation>
    <scope>NUCLEOTIDE SEQUENCE [LARGE SCALE GENOMIC DNA]</scope>
    <source>
        <strain evidence="4">CCAP 1459/11A</strain>
    </source>
</reference>
<dbReference type="RefSeq" id="WP_141293039.1">
    <property type="nucleotide sequence ID" value="NZ_BJCD01000026.1"/>
</dbReference>
<organism evidence="3 4">
    <name type="scientific">Planktothrix agardhii CCAP 1459/11A</name>
    <dbReference type="NCBI Taxonomy" id="282420"/>
    <lineage>
        <taxon>Bacteria</taxon>
        <taxon>Bacillati</taxon>
        <taxon>Cyanobacteriota</taxon>
        <taxon>Cyanophyceae</taxon>
        <taxon>Oscillatoriophycideae</taxon>
        <taxon>Oscillatoriales</taxon>
        <taxon>Microcoleaceae</taxon>
        <taxon>Planktothrix</taxon>
    </lineage>
</organism>
<dbReference type="InterPro" id="IPR050300">
    <property type="entry name" value="GDXG_lipolytic_enzyme"/>
</dbReference>
<protein>
    <recommendedName>
        <fullName evidence="2">BD-FAE-like domain-containing protein</fullName>
    </recommendedName>
</protein>
<dbReference type="PANTHER" id="PTHR48081">
    <property type="entry name" value="AB HYDROLASE SUPERFAMILY PROTEIN C4A8.06C"/>
    <property type="match status" value="1"/>
</dbReference>
<dbReference type="Gene3D" id="3.40.50.1820">
    <property type="entry name" value="alpha/beta hydrolase"/>
    <property type="match status" value="1"/>
</dbReference>
<dbReference type="EMBL" id="BJCD01000026">
    <property type="protein sequence ID" value="GCL34893.1"/>
    <property type="molecule type" value="Genomic_DNA"/>
</dbReference>
<dbReference type="SUPFAM" id="SSF53474">
    <property type="entry name" value="alpha/beta-Hydrolases"/>
    <property type="match status" value="1"/>
</dbReference>
<accession>A0A479ZTV8</accession>
<dbReference type="Proteomes" id="UP000299794">
    <property type="component" value="Unassembled WGS sequence"/>
</dbReference>
<keyword evidence="1" id="KW-0378">Hydrolase</keyword>
<sequence>MSNFADLGRFLFEGIEVFPNIPYRQINDIVVYLDIYKPRNLKRVNKTLVAVHGGGWISGSKEEVLPQLFPFLTQGWSIVNIEYRLGNVALAPAAVEDVRCALRWVFSHGSEYQFDLNKIVVIGGSSGGHLATLCSILPNAAGFDLLTKTANQINPKNLPELKVAAIINLFGIMDVNDVLFGVNRQDYALMWFGQQPNIQELATKISPINYVRPGLPPILTIHGDQDGLVPHQQAVKLHLKLDELGVSNQLLTISGAGHGGFSPEQAHLLYQTIQDFLQTHKIW</sequence>
<dbReference type="Pfam" id="PF20434">
    <property type="entry name" value="BD-FAE"/>
    <property type="match status" value="1"/>
</dbReference>
<evidence type="ECO:0000256" key="1">
    <source>
        <dbReference type="ARBA" id="ARBA00022801"/>
    </source>
</evidence>
<dbReference type="InterPro" id="IPR029058">
    <property type="entry name" value="AB_hydrolase_fold"/>
</dbReference>
<evidence type="ECO:0000313" key="4">
    <source>
        <dbReference type="Proteomes" id="UP000299794"/>
    </source>
</evidence>
<name>A0A479ZTV8_PLAAG</name>
<proteinExistence type="predicted"/>
<evidence type="ECO:0000259" key="2">
    <source>
        <dbReference type="Pfam" id="PF20434"/>
    </source>
</evidence>